<dbReference type="EMBL" id="JADCNL010000005">
    <property type="protein sequence ID" value="KAG0479636.1"/>
    <property type="molecule type" value="Genomic_DNA"/>
</dbReference>
<evidence type="ECO:0000256" key="1">
    <source>
        <dbReference type="SAM" id="Coils"/>
    </source>
</evidence>
<feature type="coiled-coil region" evidence="1">
    <location>
        <begin position="42"/>
        <end position="69"/>
    </location>
</feature>
<dbReference type="InterPro" id="IPR053327">
    <property type="entry name" value="KIP"/>
</dbReference>
<keyword evidence="1" id="KW-0175">Coiled coil</keyword>
<dbReference type="AlphaFoldDB" id="A0A835V1H3"/>
<dbReference type="PANTHER" id="PTHR36001">
    <property type="entry name" value="CTAGE FAMILY PROTEIN-RELATED"/>
    <property type="match status" value="1"/>
</dbReference>
<keyword evidence="3" id="KW-1185">Reference proteome</keyword>
<reference evidence="2 3" key="1">
    <citation type="journal article" date="2020" name="Nat. Food">
        <title>A phased Vanilla planifolia genome enables genetic improvement of flavour and production.</title>
        <authorList>
            <person name="Hasing T."/>
            <person name="Tang H."/>
            <person name="Brym M."/>
            <person name="Khazi F."/>
            <person name="Huang T."/>
            <person name="Chambers A.H."/>
        </authorList>
    </citation>
    <scope>NUCLEOTIDE SEQUENCE [LARGE SCALE GENOMIC DNA]</scope>
    <source>
        <tissue evidence="2">Leaf</tissue>
    </source>
</reference>
<feature type="coiled-coil region" evidence="1">
    <location>
        <begin position="157"/>
        <end position="205"/>
    </location>
</feature>
<evidence type="ECO:0000313" key="2">
    <source>
        <dbReference type="EMBL" id="KAG0479636.1"/>
    </source>
</evidence>
<protein>
    <submittedName>
        <fullName evidence="2">Uncharacterized protein</fullName>
    </submittedName>
</protein>
<dbReference type="OrthoDB" id="5956163at2759"/>
<comment type="caution">
    <text evidence="2">The sequence shown here is derived from an EMBL/GenBank/DDBJ whole genome shotgun (WGS) entry which is preliminary data.</text>
</comment>
<proteinExistence type="predicted"/>
<dbReference type="Proteomes" id="UP000636800">
    <property type="component" value="Chromosome 5"/>
</dbReference>
<accession>A0A835V1H3</accession>
<name>A0A835V1H3_VANPL</name>
<evidence type="ECO:0000313" key="3">
    <source>
        <dbReference type="Proteomes" id="UP000636800"/>
    </source>
</evidence>
<dbReference type="PANTHER" id="PTHR36001:SF2">
    <property type="entry name" value="CTAGE FAMILY PROTEIN-RELATED"/>
    <property type="match status" value="1"/>
</dbReference>
<gene>
    <name evidence="2" type="ORF">HPP92_010494</name>
</gene>
<sequence length="238" mass="27233">MAEEDPKRKLLLLIRDFAAEKSQGERRVSDLKKRFLDRQAHFETASNELEKAKRAREAAEGELRGSQAQLDRTCASLRAQEERISGLQGEIFNATSELKAIKKDGDIRRDEFIRAMQELNVKIRKFHERAFQALKACNAEVQTDMSIETSNSDQTPKLENENNLKDLESEILSINAEIRGLEEECQQALHDVNAVHDEVARLERKVSLGEAIMLESERLKQLLGYPFNILHFLCLVLT</sequence>
<organism evidence="2 3">
    <name type="scientific">Vanilla planifolia</name>
    <name type="common">Vanilla</name>
    <dbReference type="NCBI Taxonomy" id="51239"/>
    <lineage>
        <taxon>Eukaryota</taxon>
        <taxon>Viridiplantae</taxon>
        <taxon>Streptophyta</taxon>
        <taxon>Embryophyta</taxon>
        <taxon>Tracheophyta</taxon>
        <taxon>Spermatophyta</taxon>
        <taxon>Magnoliopsida</taxon>
        <taxon>Liliopsida</taxon>
        <taxon>Asparagales</taxon>
        <taxon>Orchidaceae</taxon>
        <taxon>Vanilloideae</taxon>
        <taxon>Vanilleae</taxon>
        <taxon>Vanilla</taxon>
    </lineage>
</organism>